<dbReference type="SUPFAM" id="SSF46785">
    <property type="entry name" value="Winged helix' DNA-binding domain"/>
    <property type="match status" value="1"/>
</dbReference>
<sequence length="317" mass="36332">MLKNMEYVYAVHTNKSFSKAAEELYISQPALSATIKKVEEEIGLPIFDRSSNPIQLTAAGEYYIQNIENIMNVEKEMRAYFNSLLDSNRGSINVGGSSFFCTSILPTIAQKFKMEYPDYTVNLLEANADDLMKCLRTDIVDIIIDVEKRDPKLFETVVWGEEHILLAVPVSYEVNNHLESYRLTFDEAASGQYLSDTYPKISLKEFENENFLLLKKGNDMYQRSLKMCRKAGFTPTVSMYLDQLLTSYYVACNGKGVAFVRAGVTQFLEATDKLFFYKIDDENAYRNIMLYYKKSHPLSQVGLDFIQFLNENKLVGL</sequence>
<dbReference type="Pfam" id="PF03466">
    <property type="entry name" value="LysR_substrate"/>
    <property type="match status" value="1"/>
</dbReference>
<comment type="similarity">
    <text evidence="1">Belongs to the LysR transcriptional regulatory family.</text>
</comment>
<dbReference type="Proteomes" id="UP001596109">
    <property type="component" value="Unassembled WGS sequence"/>
</dbReference>
<dbReference type="Gene3D" id="3.40.190.290">
    <property type="match status" value="1"/>
</dbReference>
<dbReference type="CDD" id="cd05466">
    <property type="entry name" value="PBP2_LTTR_substrate"/>
    <property type="match status" value="1"/>
</dbReference>
<reference evidence="7" key="1">
    <citation type="journal article" date="2019" name="Int. J. Syst. Evol. Microbiol.">
        <title>The Global Catalogue of Microorganisms (GCM) 10K type strain sequencing project: providing services to taxonomists for standard genome sequencing and annotation.</title>
        <authorList>
            <consortium name="The Broad Institute Genomics Platform"/>
            <consortium name="The Broad Institute Genome Sequencing Center for Infectious Disease"/>
            <person name="Wu L."/>
            <person name="Ma J."/>
        </authorList>
    </citation>
    <scope>NUCLEOTIDE SEQUENCE [LARGE SCALE GENOMIC DNA]</scope>
    <source>
        <strain evidence="7">CGMCC 4.1434</strain>
    </source>
</reference>
<dbReference type="InterPro" id="IPR000847">
    <property type="entry name" value="LysR_HTH_N"/>
</dbReference>
<dbReference type="RefSeq" id="WP_381439217.1">
    <property type="nucleotide sequence ID" value="NZ_JBHSNO010000016.1"/>
</dbReference>
<keyword evidence="4" id="KW-0804">Transcription</keyword>
<dbReference type="PRINTS" id="PR00039">
    <property type="entry name" value="HTHLYSR"/>
</dbReference>
<evidence type="ECO:0000259" key="5">
    <source>
        <dbReference type="PROSITE" id="PS50931"/>
    </source>
</evidence>
<dbReference type="EMBL" id="JBHSNO010000016">
    <property type="protein sequence ID" value="MFC5591430.1"/>
    <property type="molecule type" value="Genomic_DNA"/>
</dbReference>
<dbReference type="Pfam" id="PF00126">
    <property type="entry name" value="HTH_1"/>
    <property type="match status" value="1"/>
</dbReference>
<protein>
    <submittedName>
        <fullName evidence="6">LysR substrate-binding domain-containing protein</fullName>
    </submittedName>
</protein>
<name>A0ABW0TPM2_9BACL</name>
<dbReference type="InterPro" id="IPR005119">
    <property type="entry name" value="LysR_subst-bd"/>
</dbReference>
<dbReference type="Gene3D" id="1.10.10.10">
    <property type="entry name" value="Winged helix-like DNA-binding domain superfamily/Winged helix DNA-binding domain"/>
    <property type="match status" value="1"/>
</dbReference>
<evidence type="ECO:0000256" key="2">
    <source>
        <dbReference type="ARBA" id="ARBA00023015"/>
    </source>
</evidence>
<proteinExistence type="inferred from homology"/>
<dbReference type="SUPFAM" id="SSF53850">
    <property type="entry name" value="Periplasmic binding protein-like II"/>
    <property type="match status" value="1"/>
</dbReference>
<dbReference type="InterPro" id="IPR036390">
    <property type="entry name" value="WH_DNA-bd_sf"/>
</dbReference>
<dbReference type="InterPro" id="IPR036388">
    <property type="entry name" value="WH-like_DNA-bd_sf"/>
</dbReference>
<dbReference type="PROSITE" id="PS50931">
    <property type="entry name" value="HTH_LYSR"/>
    <property type="match status" value="1"/>
</dbReference>
<keyword evidence="2" id="KW-0805">Transcription regulation</keyword>
<evidence type="ECO:0000313" key="7">
    <source>
        <dbReference type="Proteomes" id="UP001596109"/>
    </source>
</evidence>
<evidence type="ECO:0000256" key="4">
    <source>
        <dbReference type="ARBA" id="ARBA00023163"/>
    </source>
</evidence>
<dbReference type="InterPro" id="IPR050950">
    <property type="entry name" value="HTH-type_LysR_regulators"/>
</dbReference>
<organism evidence="6 7">
    <name type="scientific">Sporosarcina soli</name>
    <dbReference type="NCBI Taxonomy" id="334736"/>
    <lineage>
        <taxon>Bacteria</taxon>
        <taxon>Bacillati</taxon>
        <taxon>Bacillota</taxon>
        <taxon>Bacilli</taxon>
        <taxon>Bacillales</taxon>
        <taxon>Caryophanaceae</taxon>
        <taxon>Sporosarcina</taxon>
    </lineage>
</organism>
<accession>A0ABW0TPM2</accession>
<keyword evidence="7" id="KW-1185">Reference proteome</keyword>
<evidence type="ECO:0000313" key="6">
    <source>
        <dbReference type="EMBL" id="MFC5591430.1"/>
    </source>
</evidence>
<gene>
    <name evidence="6" type="ORF">ACFPRA_21320</name>
</gene>
<dbReference type="PANTHER" id="PTHR30419">
    <property type="entry name" value="HTH-TYPE TRANSCRIPTIONAL REGULATOR YBHD"/>
    <property type="match status" value="1"/>
</dbReference>
<keyword evidence="3" id="KW-0238">DNA-binding</keyword>
<evidence type="ECO:0000256" key="1">
    <source>
        <dbReference type="ARBA" id="ARBA00009437"/>
    </source>
</evidence>
<comment type="caution">
    <text evidence="6">The sequence shown here is derived from an EMBL/GenBank/DDBJ whole genome shotgun (WGS) entry which is preliminary data.</text>
</comment>
<evidence type="ECO:0000256" key="3">
    <source>
        <dbReference type="ARBA" id="ARBA00023125"/>
    </source>
</evidence>
<feature type="domain" description="HTH lysR-type" evidence="5">
    <location>
        <begin position="1"/>
        <end position="57"/>
    </location>
</feature>